<protein>
    <submittedName>
        <fullName evidence="1">Uncharacterized protein</fullName>
    </submittedName>
</protein>
<reference evidence="1" key="1">
    <citation type="submission" date="2018-05" db="EMBL/GenBank/DDBJ databases">
        <authorList>
            <person name="Lanie J.A."/>
            <person name="Ng W.-L."/>
            <person name="Kazmierczak K.M."/>
            <person name="Andrzejewski T.M."/>
            <person name="Davidsen T.M."/>
            <person name="Wayne K.J."/>
            <person name="Tettelin H."/>
            <person name="Glass J.I."/>
            <person name="Rusch D."/>
            <person name="Podicherti R."/>
            <person name="Tsui H.-C.T."/>
            <person name="Winkler M.E."/>
        </authorList>
    </citation>
    <scope>NUCLEOTIDE SEQUENCE</scope>
</reference>
<accession>A0A382ZIF3</accession>
<organism evidence="1">
    <name type="scientific">marine metagenome</name>
    <dbReference type="NCBI Taxonomy" id="408172"/>
    <lineage>
        <taxon>unclassified sequences</taxon>
        <taxon>metagenomes</taxon>
        <taxon>ecological metagenomes</taxon>
    </lineage>
</organism>
<gene>
    <name evidence="1" type="ORF">METZ01_LOCUS447332</name>
</gene>
<dbReference type="AlphaFoldDB" id="A0A382ZIF3"/>
<dbReference type="EMBL" id="UINC01183630">
    <property type="protein sequence ID" value="SVD94478.1"/>
    <property type="molecule type" value="Genomic_DNA"/>
</dbReference>
<evidence type="ECO:0000313" key="1">
    <source>
        <dbReference type="EMBL" id="SVD94478.1"/>
    </source>
</evidence>
<sequence>SHSVGEGVFTLSGVSTLELQHIVGTTSSTLGQGRRARSTQSGDIDTLEKELYCAIEFWKI</sequence>
<proteinExistence type="predicted"/>
<name>A0A382ZIF3_9ZZZZ</name>
<feature type="non-terminal residue" evidence="1">
    <location>
        <position position="1"/>
    </location>
</feature>